<dbReference type="InterPro" id="IPR003673">
    <property type="entry name" value="CoA-Trfase_fam_III"/>
</dbReference>
<protein>
    <submittedName>
        <fullName evidence="2">Dehydratase/racemase</fullName>
    </submittedName>
</protein>
<accession>A0A076MRC5</accession>
<dbReference type="OrthoDB" id="9797653at2"/>
<dbReference type="PANTHER" id="PTHR48207">
    <property type="entry name" value="SUCCINATE--HYDROXYMETHYLGLUTARATE COA-TRANSFERASE"/>
    <property type="match status" value="1"/>
</dbReference>
<name>A0A076MRC5_AMYME</name>
<organism evidence="2 3">
    <name type="scientific">Amycolatopsis methanolica 239</name>
    <dbReference type="NCBI Taxonomy" id="1068978"/>
    <lineage>
        <taxon>Bacteria</taxon>
        <taxon>Bacillati</taxon>
        <taxon>Actinomycetota</taxon>
        <taxon>Actinomycetes</taxon>
        <taxon>Pseudonocardiales</taxon>
        <taxon>Pseudonocardiaceae</taxon>
        <taxon>Amycolatopsis</taxon>
        <taxon>Amycolatopsis methanolica group</taxon>
    </lineage>
</organism>
<proteinExistence type="predicted"/>
<dbReference type="EMBL" id="CP009110">
    <property type="protein sequence ID" value="AIJ23179.1"/>
    <property type="molecule type" value="Genomic_DNA"/>
</dbReference>
<dbReference type="GO" id="GO:0008410">
    <property type="term" value="F:CoA-transferase activity"/>
    <property type="evidence" value="ECO:0007669"/>
    <property type="project" value="TreeGrafter"/>
</dbReference>
<dbReference type="eggNOG" id="COG1804">
    <property type="taxonomic scope" value="Bacteria"/>
</dbReference>
<dbReference type="SUPFAM" id="SSF89796">
    <property type="entry name" value="CoA-transferase family III (CaiB/BaiF)"/>
    <property type="match status" value="1"/>
</dbReference>
<dbReference type="Gene3D" id="3.30.1540.10">
    <property type="entry name" value="formyl-coa transferase, domain 3"/>
    <property type="match status" value="1"/>
</dbReference>
<dbReference type="AlphaFoldDB" id="A0A076MRC5"/>
<dbReference type="HOGENOM" id="CLU_033975_2_1_11"/>
<dbReference type="RefSeq" id="WP_017988179.1">
    <property type="nucleotide sequence ID" value="NZ_AQUL01000002.1"/>
</dbReference>
<dbReference type="PANTHER" id="PTHR48207:SF3">
    <property type="entry name" value="SUCCINATE--HYDROXYMETHYLGLUTARATE COA-TRANSFERASE"/>
    <property type="match status" value="1"/>
</dbReference>
<keyword evidence="1" id="KW-0808">Transferase</keyword>
<dbReference type="KEGG" id="amq:AMETH_3087"/>
<dbReference type="Gene3D" id="3.40.50.10540">
    <property type="entry name" value="Crotonobetainyl-coa:carnitine coa-transferase, domain 1"/>
    <property type="match status" value="1"/>
</dbReference>
<dbReference type="InterPro" id="IPR050483">
    <property type="entry name" value="CoA-transferase_III_domain"/>
</dbReference>
<gene>
    <name evidence="2" type="ORF">AMETH_3087</name>
</gene>
<sequence length="394" mass="42588">MTRALEGIRVLDLGEIMQGPLAAQVLGDFGADVVKVERGIGGDMMRSLDRVAGETGEPCSYYVAVNRNKRSVSLNLKTREGMEALHRLLAEADVLVHSYRPAAVRRLGLAYEDLAERYPKLVYASASGFGESGPYAHKAGQDMLAQSLSGMARTVGDPNLKAHILPVPVVDYASGMALAQGILAALLERERSGRGQRVSVNLLDTALALQTLESASLLMYRRETNWVTDWYSGIFETTDGMVTVLGLFRDNALHLVCKALGVEDLSRRPEFATAELQARNKDKANEVLRGTVRALTTDEAIARFDAVDLLSAPLLTLEEALAHPQVLENGTITQVEVGGGRTTRILGNPVKLSRTPATTRRGVAGVGEHTEPVLRESGFTDDDLARLRASGGIR</sequence>
<dbReference type="STRING" id="1068978.AMETH_3087"/>
<evidence type="ECO:0000313" key="3">
    <source>
        <dbReference type="Proteomes" id="UP000062973"/>
    </source>
</evidence>
<dbReference type="PATRIC" id="fig|1068978.7.peg.3298"/>
<dbReference type="Proteomes" id="UP000062973">
    <property type="component" value="Chromosome"/>
</dbReference>
<dbReference type="InterPro" id="IPR023606">
    <property type="entry name" value="CoA-Trfase_III_dom_1_sf"/>
</dbReference>
<dbReference type="Pfam" id="PF02515">
    <property type="entry name" value="CoA_transf_3"/>
    <property type="match status" value="1"/>
</dbReference>
<evidence type="ECO:0000256" key="1">
    <source>
        <dbReference type="ARBA" id="ARBA00022679"/>
    </source>
</evidence>
<dbReference type="InterPro" id="IPR044855">
    <property type="entry name" value="CoA-Trfase_III_dom3_sf"/>
</dbReference>
<keyword evidence="3" id="KW-1185">Reference proteome</keyword>
<evidence type="ECO:0000313" key="2">
    <source>
        <dbReference type="EMBL" id="AIJ23179.1"/>
    </source>
</evidence>
<reference evidence="2 3" key="1">
    <citation type="submission" date="2014-07" db="EMBL/GenBank/DDBJ databases">
        <title>Whole Genome Sequence of the Amycolatopsis methanolica 239.</title>
        <authorList>
            <person name="Tang B."/>
        </authorList>
    </citation>
    <scope>NUCLEOTIDE SEQUENCE [LARGE SCALE GENOMIC DNA]</scope>
    <source>
        <strain evidence="2 3">239</strain>
    </source>
</reference>